<reference evidence="7 8" key="1">
    <citation type="journal article" date="2018" name="G3 (Bethesda)">
        <title>Phylogenetic and Phylogenomic Definition of Rhizopus Species.</title>
        <authorList>
            <person name="Gryganskyi A.P."/>
            <person name="Golan J."/>
            <person name="Dolatabadi S."/>
            <person name="Mondo S."/>
            <person name="Robb S."/>
            <person name="Idnurm A."/>
            <person name="Muszewska A."/>
            <person name="Steczkiewicz K."/>
            <person name="Masonjones S."/>
            <person name="Liao H.L."/>
            <person name="Gajdeczka M.T."/>
            <person name="Anike F."/>
            <person name="Vuek A."/>
            <person name="Anishchenko I.M."/>
            <person name="Voigt K."/>
            <person name="de Hoog G.S."/>
            <person name="Smith M.E."/>
            <person name="Heitman J."/>
            <person name="Vilgalys R."/>
            <person name="Stajich J.E."/>
        </authorList>
    </citation>
    <scope>NUCLEOTIDE SEQUENCE [LARGE SCALE GENOMIC DNA]</scope>
    <source>
        <strain evidence="7 8">CBS 357.93</strain>
    </source>
</reference>
<dbReference type="InterPro" id="IPR006660">
    <property type="entry name" value="Arsenate_reductase-like"/>
</dbReference>
<dbReference type="PANTHER" id="PTHR28071:SF1">
    <property type="entry name" value="REDOX PROTEIN FMP46, MITOCHONDRIAL-RELATED"/>
    <property type="match status" value="1"/>
</dbReference>
<dbReference type="AlphaFoldDB" id="A0A367K8S3"/>
<dbReference type="Pfam" id="PF07955">
    <property type="entry name" value="DUF1687"/>
    <property type="match status" value="1"/>
</dbReference>
<dbReference type="Proteomes" id="UP000252139">
    <property type="component" value="Unassembled WGS sequence"/>
</dbReference>
<comment type="function">
    <text evidence="1">Putative mitochondrial redox protein which could be involved in the reduction of small toxic molecules.</text>
</comment>
<keyword evidence="5" id="KW-0560">Oxidoreductase</keyword>
<keyword evidence="8" id="KW-1185">Reference proteome</keyword>
<keyword evidence="4" id="KW-0809">Transit peptide</keyword>
<accession>A0A367K8S3</accession>
<organism evidence="7 8">
    <name type="scientific">Rhizopus azygosporus</name>
    <name type="common">Rhizopus microsporus var. azygosporus</name>
    <dbReference type="NCBI Taxonomy" id="86630"/>
    <lineage>
        <taxon>Eukaryota</taxon>
        <taxon>Fungi</taxon>
        <taxon>Fungi incertae sedis</taxon>
        <taxon>Mucoromycota</taxon>
        <taxon>Mucoromycotina</taxon>
        <taxon>Mucoromycetes</taxon>
        <taxon>Mucorales</taxon>
        <taxon>Mucorineae</taxon>
        <taxon>Rhizopodaceae</taxon>
        <taxon>Rhizopus</taxon>
    </lineage>
</organism>
<evidence type="ECO:0000256" key="2">
    <source>
        <dbReference type="ARBA" id="ARBA00004173"/>
    </source>
</evidence>
<evidence type="ECO:0000256" key="5">
    <source>
        <dbReference type="ARBA" id="ARBA00023002"/>
    </source>
</evidence>
<dbReference type="GO" id="GO:0005739">
    <property type="term" value="C:mitochondrion"/>
    <property type="evidence" value="ECO:0007669"/>
    <property type="project" value="UniProtKB-SubCell"/>
</dbReference>
<gene>
    <name evidence="7" type="ORF">CU097_009268</name>
</gene>
<name>A0A367K8S3_RHIAZ</name>
<dbReference type="GO" id="GO:0016491">
    <property type="term" value="F:oxidoreductase activity"/>
    <property type="evidence" value="ECO:0007669"/>
    <property type="project" value="UniProtKB-KW"/>
</dbReference>
<evidence type="ECO:0000256" key="1">
    <source>
        <dbReference type="ARBA" id="ARBA00002963"/>
    </source>
</evidence>
<dbReference type="SUPFAM" id="SSF52833">
    <property type="entry name" value="Thioredoxin-like"/>
    <property type="match status" value="1"/>
</dbReference>
<protein>
    <submittedName>
        <fullName evidence="7">Uncharacterized protein</fullName>
    </submittedName>
</protein>
<evidence type="ECO:0000256" key="4">
    <source>
        <dbReference type="ARBA" id="ARBA00022946"/>
    </source>
</evidence>
<comment type="subcellular location">
    <subcellularLocation>
        <location evidence="2">Mitochondrion</location>
    </subcellularLocation>
</comment>
<dbReference type="Gene3D" id="3.40.30.10">
    <property type="entry name" value="Glutaredoxin"/>
    <property type="match status" value="1"/>
</dbReference>
<evidence type="ECO:0000256" key="3">
    <source>
        <dbReference type="ARBA" id="ARBA00009734"/>
    </source>
</evidence>
<dbReference type="PROSITE" id="PS51353">
    <property type="entry name" value="ARSC"/>
    <property type="match status" value="1"/>
</dbReference>
<keyword evidence="6" id="KW-0496">Mitochondrion</keyword>
<comment type="similarity">
    <text evidence="3">Belongs to the FMP46 family.</text>
</comment>
<evidence type="ECO:0000256" key="6">
    <source>
        <dbReference type="ARBA" id="ARBA00023128"/>
    </source>
</evidence>
<dbReference type="InterPro" id="IPR036249">
    <property type="entry name" value="Thioredoxin-like_sf"/>
</dbReference>
<sequence length="504" mass="57094">MMTSGPDALLISDFNQKAIDSIEYARSNKHAVFSSIFDMSEITNTCDSYKLKFAYNIQILPGSGQEKKKDDLIKINSQTTGVFNTTDCLIDGANDFTFSGTDNGLINLSRSVPFTSQQFQFHIQLYNRYHVLQEPDVDIKDEETTFLNLLQSKTINANEIDINYMHRKNRKHLGRLKKKTSQGEEVSTLEAKLEKASLSASSNVEEFQQNYHVHEDYYEASRSRKKKYLDKIIAQERESLTKANTGSDKKQLHGKHVNVCITNEHMTSQTCIYCYQKLCHPKAMLTKKNKQVSQEIKGALMCVNPKCMAVKSGRSTKSRDALSSLAIGLSGLAQCLIGSPLPPFAQFQISQFNTDTVNKLSWSFVSARDHLTSTLPPRSLPILTLFHNVKSDNSRAALRLLQSRQKNADGEEKYRIDVMDEYKQPITDTQLRQVASYLGSKTPWKDMLLPEASQIIDNAQDAFKIIKDKPEVLRCPIVVDWERGRAASGIKGLEDIERLINERK</sequence>
<comment type="caution">
    <text evidence="7">The sequence shown here is derived from an EMBL/GenBank/DDBJ whole genome shotgun (WGS) entry which is preliminary data.</text>
</comment>
<proteinExistence type="inferred from homology"/>
<dbReference type="EMBL" id="PJQL01000212">
    <property type="protein sequence ID" value="RCH98241.1"/>
    <property type="molecule type" value="Genomic_DNA"/>
</dbReference>
<dbReference type="OrthoDB" id="59229at2759"/>
<dbReference type="InterPro" id="IPR012882">
    <property type="entry name" value="Fmp46"/>
</dbReference>
<evidence type="ECO:0000313" key="7">
    <source>
        <dbReference type="EMBL" id="RCH98241.1"/>
    </source>
</evidence>
<evidence type="ECO:0000313" key="8">
    <source>
        <dbReference type="Proteomes" id="UP000252139"/>
    </source>
</evidence>
<dbReference type="PANTHER" id="PTHR28071">
    <property type="entry name" value="REDOX PROTEIN FMP46, MITOCHONDRIAL-RELATED"/>
    <property type="match status" value="1"/>
</dbReference>